<evidence type="ECO:0000256" key="10">
    <source>
        <dbReference type="NCBIfam" id="TIGR00112"/>
    </source>
</evidence>
<accession>A0A0T6BU26</accession>
<dbReference type="Gene3D" id="3.40.50.720">
    <property type="entry name" value="NAD(P)-binding Rossmann-like Domain"/>
    <property type="match status" value="1"/>
</dbReference>
<evidence type="ECO:0000313" key="14">
    <source>
        <dbReference type="EMBL" id="KRT95038.1"/>
    </source>
</evidence>
<dbReference type="Pfam" id="PF03807">
    <property type="entry name" value="F420_oxidored"/>
    <property type="match status" value="1"/>
</dbReference>
<evidence type="ECO:0000259" key="13">
    <source>
        <dbReference type="Pfam" id="PF14748"/>
    </source>
</evidence>
<keyword evidence="15" id="KW-0489">Methyltransferase</keyword>
<dbReference type="FunFam" id="3.40.50.720:FF:000190">
    <property type="entry name" value="Pyrroline-5-carboxylate reductase"/>
    <property type="match status" value="1"/>
</dbReference>
<keyword evidence="17" id="KW-1185">Reference proteome</keyword>
<comment type="subcellular location">
    <subcellularLocation>
        <location evidence="1 9">Cytoplasm</location>
    </subcellularLocation>
</comment>
<dbReference type="InterPro" id="IPR000304">
    <property type="entry name" value="Pyrroline-COOH_reductase"/>
</dbReference>
<dbReference type="Proteomes" id="UP001341297">
    <property type="component" value="Unassembled WGS sequence"/>
</dbReference>
<dbReference type="EMBL" id="LECW02000004">
    <property type="protein sequence ID" value="KRT95038.1"/>
    <property type="molecule type" value="Genomic_DNA"/>
</dbReference>
<dbReference type="OrthoDB" id="9805754at2"/>
<dbReference type="EMBL" id="JARRTL010000008">
    <property type="protein sequence ID" value="MEC0484812.1"/>
    <property type="molecule type" value="Genomic_DNA"/>
</dbReference>
<sequence>MKHIGFIGAGSMAEAMIKGLVKSGAVEPGQIIATNHSNRARLKELQEAYGIRTEPDTGKVAEASDTIVLAIKPKDAETVITEIGPYLQKEKLVVSILAGIPIDTIQHYAGGELPVVRAMPNTSASIQKSATAFAAGRLVTEAQIREVTGLFQTIGSVTAVEESALDAVTAVAGSGPAFVYRFVEALQASALELGLDESTAKRLIIDMMSGAAKMLETGKDPSLMRREITSPGGTTESGLRVLDELQFEKTVAACVKEAAKRSAEIRDEFTANV</sequence>
<gene>
    <name evidence="9 15" type="primary">proC</name>
    <name evidence="14" type="ORF">AB447_210950</name>
    <name evidence="15" type="ORF">P8828_08100</name>
</gene>
<dbReference type="PANTHER" id="PTHR11645">
    <property type="entry name" value="PYRROLINE-5-CARBOXYLATE REDUCTASE"/>
    <property type="match status" value="1"/>
</dbReference>
<reference evidence="14 16" key="1">
    <citation type="journal article" date="2015" name="Int. J. Syst. Evol. Microbiol.">
        <title>Bacillus glycinifermentans sp. nov., isolated from fermented soybean paste.</title>
        <authorList>
            <person name="Kim S.J."/>
            <person name="Dunlap C.A."/>
            <person name="Kwon S.W."/>
            <person name="Rooney A.P."/>
        </authorList>
    </citation>
    <scope>NUCLEOTIDE SEQUENCE [LARGE SCALE GENOMIC DNA]</scope>
    <source>
        <strain evidence="14 16">GO-13</strain>
    </source>
</reference>
<comment type="catalytic activity">
    <reaction evidence="9">
        <text>L-proline + NAD(+) = (S)-1-pyrroline-5-carboxylate + NADH + 2 H(+)</text>
        <dbReference type="Rhea" id="RHEA:14105"/>
        <dbReference type="ChEBI" id="CHEBI:15378"/>
        <dbReference type="ChEBI" id="CHEBI:17388"/>
        <dbReference type="ChEBI" id="CHEBI:57540"/>
        <dbReference type="ChEBI" id="CHEBI:57945"/>
        <dbReference type="ChEBI" id="CHEBI:60039"/>
        <dbReference type="EC" id="1.5.1.2"/>
    </reaction>
</comment>
<dbReference type="EC" id="1.5.1.2" evidence="9 10"/>
<evidence type="ECO:0000256" key="7">
    <source>
        <dbReference type="ARBA" id="ARBA00023002"/>
    </source>
</evidence>
<reference evidence="15 17" key="3">
    <citation type="submission" date="2023-03" db="EMBL/GenBank/DDBJ databases">
        <title>Agriculturally important microbes genome sequencing.</title>
        <authorList>
            <person name="Dunlap C."/>
        </authorList>
    </citation>
    <scope>NUCLEOTIDE SEQUENCE [LARGE SCALE GENOMIC DNA]</scope>
    <source>
        <strain evidence="15 17">CBP-3203</strain>
    </source>
</reference>
<dbReference type="SUPFAM" id="SSF48179">
    <property type="entry name" value="6-phosphogluconate dehydrogenase C-terminal domain-like"/>
    <property type="match status" value="1"/>
</dbReference>
<evidence type="ECO:0000256" key="3">
    <source>
        <dbReference type="ARBA" id="ARBA00022490"/>
    </source>
</evidence>
<dbReference type="SUPFAM" id="SSF51735">
    <property type="entry name" value="NAD(P)-binding Rossmann-fold domains"/>
    <property type="match status" value="1"/>
</dbReference>
<dbReference type="HAMAP" id="MF_01925">
    <property type="entry name" value="P5C_reductase"/>
    <property type="match status" value="1"/>
</dbReference>
<dbReference type="STRING" id="1664069.BGLY_2823"/>
<dbReference type="Proteomes" id="UP000036168">
    <property type="component" value="Unassembled WGS sequence"/>
</dbReference>
<dbReference type="GO" id="GO:0005737">
    <property type="term" value="C:cytoplasm"/>
    <property type="evidence" value="ECO:0007669"/>
    <property type="project" value="UniProtKB-SubCell"/>
</dbReference>
<name>A0A0T6BU26_9BACI</name>
<feature type="domain" description="Pyrroline-5-carboxylate reductase dimerisation" evidence="13">
    <location>
        <begin position="162"/>
        <end position="264"/>
    </location>
</feature>
<dbReference type="InterPro" id="IPR036291">
    <property type="entry name" value="NAD(P)-bd_dom_sf"/>
</dbReference>
<comment type="caution">
    <text evidence="14">The sequence shown here is derived from an EMBL/GenBank/DDBJ whole genome shotgun (WGS) entry which is preliminary data.</text>
</comment>
<evidence type="ECO:0000256" key="11">
    <source>
        <dbReference type="PIRSR" id="PIRSR000193-1"/>
    </source>
</evidence>
<dbReference type="AlphaFoldDB" id="A0A0T6BU26"/>
<evidence type="ECO:0000313" key="15">
    <source>
        <dbReference type="EMBL" id="MEC0484812.1"/>
    </source>
</evidence>
<evidence type="ECO:0000313" key="17">
    <source>
        <dbReference type="Proteomes" id="UP001341297"/>
    </source>
</evidence>
<dbReference type="RefSeq" id="WP_048352835.1">
    <property type="nucleotide sequence ID" value="NZ_CP023481.1"/>
</dbReference>
<evidence type="ECO:0000256" key="1">
    <source>
        <dbReference type="ARBA" id="ARBA00004496"/>
    </source>
</evidence>
<keyword evidence="4 9" id="KW-0028">Amino-acid biosynthesis</keyword>
<evidence type="ECO:0000256" key="2">
    <source>
        <dbReference type="ARBA" id="ARBA00005525"/>
    </source>
</evidence>
<evidence type="ECO:0000256" key="4">
    <source>
        <dbReference type="ARBA" id="ARBA00022605"/>
    </source>
</evidence>
<dbReference type="InterPro" id="IPR029036">
    <property type="entry name" value="P5CR_dimer"/>
</dbReference>
<dbReference type="UniPathway" id="UPA00098">
    <property type="reaction ID" value="UER00361"/>
</dbReference>
<evidence type="ECO:0000256" key="9">
    <source>
        <dbReference type="HAMAP-Rule" id="MF_01925"/>
    </source>
</evidence>
<dbReference type="Pfam" id="PF14748">
    <property type="entry name" value="P5CR_dimer"/>
    <property type="match status" value="1"/>
</dbReference>
<dbReference type="FunFam" id="1.10.3730.10:FF:000001">
    <property type="entry name" value="Pyrroline-5-carboxylate reductase"/>
    <property type="match status" value="1"/>
</dbReference>
<evidence type="ECO:0000256" key="6">
    <source>
        <dbReference type="ARBA" id="ARBA00022857"/>
    </source>
</evidence>
<keyword evidence="5 9" id="KW-0641">Proline biosynthesis</keyword>
<protein>
    <recommendedName>
        <fullName evidence="9 10">Pyrroline-5-carboxylate reductase</fullName>
        <shortName evidence="9">P5C reductase</shortName>
        <shortName evidence="9">P5CR</shortName>
        <ecNumber evidence="9 10">1.5.1.2</ecNumber>
    </recommendedName>
    <alternativeName>
        <fullName evidence="9">PCA reductase</fullName>
    </alternativeName>
</protein>
<dbReference type="PIRSF" id="PIRSF000193">
    <property type="entry name" value="Pyrrol-5-carb_rd"/>
    <property type="match status" value="1"/>
</dbReference>
<dbReference type="InterPro" id="IPR028939">
    <property type="entry name" value="P5C_Rdtase_cat_N"/>
</dbReference>
<comment type="function">
    <text evidence="8 9">Catalyzes the reduction of 1-pyrroline-5-carboxylate (PCA) to L-proline.</text>
</comment>
<keyword evidence="3 9" id="KW-0963">Cytoplasm</keyword>
<evidence type="ECO:0000313" key="16">
    <source>
        <dbReference type="Proteomes" id="UP000036168"/>
    </source>
</evidence>
<dbReference type="InterPro" id="IPR008927">
    <property type="entry name" value="6-PGluconate_DH-like_C_sf"/>
</dbReference>
<dbReference type="GO" id="GO:0055129">
    <property type="term" value="P:L-proline biosynthetic process"/>
    <property type="evidence" value="ECO:0007669"/>
    <property type="project" value="UniProtKB-UniRule"/>
</dbReference>
<keyword evidence="6 9" id="KW-0521">NADP</keyword>
<comment type="catalytic activity">
    <reaction evidence="9">
        <text>L-proline + NADP(+) = (S)-1-pyrroline-5-carboxylate + NADPH + 2 H(+)</text>
        <dbReference type="Rhea" id="RHEA:14109"/>
        <dbReference type="ChEBI" id="CHEBI:15378"/>
        <dbReference type="ChEBI" id="CHEBI:17388"/>
        <dbReference type="ChEBI" id="CHEBI:57783"/>
        <dbReference type="ChEBI" id="CHEBI:58349"/>
        <dbReference type="ChEBI" id="CHEBI:60039"/>
        <dbReference type="EC" id="1.5.1.2"/>
    </reaction>
</comment>
<feature type="binding site" evidence="11">
    <location>
        <begin position="7"/>
        <end position="12"/>
    </location>
    <ligand>
        <name>NADP(+)</name>
        <dbReference type="ChEBI" id="CHEBI:58349"/>
    </ligand>
</feature>
<reference evidence="14" key="2">
    <citation type="submission" date="2015-10" db="EMBL/GenBank/DDBJ databases">
        <authorList>
            <person name="Gilbert D.G."/>
        </authorList>
    </citation>
    <scope>NUCLEOTIDE SEQUENCE</scope>
    <source>
        <strain evidence="14">GO-13</strain>
    </source>
</reference>
<comment type="pathway">
    <text evidence="9">Amino-acid biosynthesis; L-proline biosynthesis; L-proline from L-glutamate 5-semialdehyde: step 1/1.</text>
</comment>
<evidence type="ECO:0000256" key="5">
    <source>
        <dbReference type="ARBA" id="ARBA00022650"/>
    </source>
</evidence>
<evidence type="ECO:0000256" key="8">
    <source>
        <dbReference type="ARBA" id="ARBA00058118"/>
    </source>
</evidence>
<proteinExistence type="inferred from homology"/>
<keyword evidence="15" id="KW-0808">Transferase</keyword>
<dbReference type="Gene3D" id="1.10.3730.10">
    <property type="entry name" value="ProC C-terminal domain-like"/>
    <property type="match status" value="1"/>
</dbReference>
<evidence type="ECO:0000259" key="12">
    <source>
        <dbReference type="Pfam" id="PF03807"/>
    </source>
</evidence>
<comment type="similarity">
    <text evidence="2 9">Belongs to the pyrroline-5-carboxylate reductase family.</text>
</comment>
<dbReference type="GO" id="GO:0032259">
    <property type="term" value="P:methylation"/>
    <property type="evidence" value="ECO:0007669"/>
    <property type="project" value="UniProtKB-KW"/>
</dbReference>
<dbReference type="GO" id="GO:0004735">
    <property type="term" value="F:pyrroline-5-carboxylate reductase activity"/>
    <property type="evidence" value="ECO:0007669"/>
    <property type="project" value="UniProtKB-UniRule"/>
</dbReference>
<keyword evidence="7 9" id="KW-0560">Oxidoreductase</keyword>
<feature type="domain" description="Pyrroline-5-carboxylate reductase catalytic N-terminal" evidence="12">
    <location>
        <begin position="4"/>
        <end position="99"/>
    </location>
</feature>
<feature type="binding site" evidence="11">
    <location>
        <begin position="70"/>
        <end position="73"/>
    </location>
    <ligand>
        <name>NADP(+)</name>
        <dbReference type="ChEBI" id="CHEBI:58349"/>
    </ligand>
</feature>
<dbReference type="NCBIfam" id="TIGR00112">
    <property type="entry name" value="proC"/>
    <property type="match status" value="1"/>
</dbReference>
<dbReference type="GO" id="GO:0008168">
    <property type="term" value="F:methyltransferase activity"/>
    <property type="evidence" value="ECO:0007669"/>
    <property type="project" value="UniProtKB-KW"/>
</dbReference>
<dbReference type="PANTHER" id="PTHR11645:SF49">
    <property type="entry name" value="PYRROLINE-5-CARBOXYLATE REDUCTASE 1"/>
    <property type="match status" value="1"/>
</dbReference>
<organism evidence="14 16">
    <name type="scientific">Bacillus glycinifermentans</name>
    <dbReference type="NCBI Taxonomy" id="1664069"/>
    <lineage>
        <taxon>Bacteria</taxon>
        <taxon>Bacillati</taxon>
        <taxon>Bacillota</taxon>
        <taxon>Bacilli</taxon>
        <taxon>Bacillales</taxon>
        <taxon>Bacillaceae</taxon>
        <taxon>Bacillus</taxon>
    </lineage>
</organism>